<feature type="domain" description="CobW/HypB/UreG nucleotide-binding" evidence="9">
    <location>
        <begin position="59"/>
        <end position="216"/>
    </location>
</feature>
<sequence>MCNECGCGLPYSPAARKQRLPAEAPSHETVIAVRESLFGANEAIAAQNRADFRRHGVLVLNLMSSPGSGKTALLEALIPRLPLRCAVLVGDLETDNDARRIARTGAPTFQITTGQACHLDAAMIRAALPQLDLNTIDILFIENVGNLVCPASFDLGEAKRIALLSVCEGDDKPAKYPGLFHKADLMLITKADLLPHLPQFDPTRSEACLRQLASSAPCLTLSSLQPDSLVPLQDWILREHTAGRLAHVWKPA</sequence>
<evidence type="ECO:0000256" key="2">
    <source>
        <dbReference type="ARBA" id="ARBA00022596"/>
    </source>
</evidence>
<keyword evidence="7" id="KW-0342">GTP-binding</keyword>
<reference evidence="10 11" key="1">
    <citation type="submission" date="2020-06" db="EMBL/GenBank/DDBJ databases">
        <title>Draft genome of Uliginosibacterium sp. IMCC34675.</title>
        <authorList>
            <person name="Song J."/>
        </authorList>
    </citation>
    <scope>NUCLEOTIDE SEQUENCE [LARGE SCALE GENOMIC DNA]</scope>
    <source>
        <strain evidence="10 11">IMCC34675</strain>
    </source>
</reference>
<dbReference type="Pfam" id="PF02492">
    <property type="entry name" value="cobW"/>
    <property type="match status" value="1"/>
</dbReference>
<evidence type="ECO:0000256" key="4">
    <source>
        <dbReference type="ARBA" id="ARBA00022741"/>
    </source>
</evidence>
<protein>
    <recommendedName>
        <fullName evidence="8">Hydrogenase maturation factor HypB</fullName>
    </recommendedName>
</protein>
<comment type="caution">
    <text evidence="10">The sequence shown here is derived from an EMBL/GenBank/DDBJ whole genome shotgun (WGS) entry which is preliminary data.</text>
</comment>
<keyword evidence="2" id="KW-0533">Nickel</keyword>
<dbReference type="PIRSF" id="PIRSF005624">
    <property type="entry name" value="Ni-bind_GTPase"/>
    <property type="match status" value="1"/>
</dbReference>
<evidence type="ECO:0000259" key="9">
    <source>
        <dbReference type="Pfam" id="PF02492"/>
    </source>
</evidence>
<evidence type="ECO:0000256" key="1">
    <source>
        <dbReference type="ARBA" id="ARBA00006211"/>
    </source>
</evidence>
<keyword evidence="4" id="KW-0547">Nucleotide-binding</keyword>
<dbReference type="Proteomes" id="UP000778523">
    <property type="component" value="Unassembled WGS sequence"/>
</dbReference>
<evidence type="ECO:0000313" key="10">
    <source>
        <dbReference type="EMBL" id="NSL56705.1"/>
    </source>
</evidence>
<evidence type="ECO:0000256" key="6">
    <source>
        <dbReference type="ARBA" id="ARBA00022833"/>
    </source>
</evidence>
<evidence type="ECO:0000256" key="3">
    <source>
        <dbReference type="ARBA" id="ARBA00022723"/>
    </source>
</evidence>
<dbReference type="InterPro" id="IPR003495">
    <property type="entry name" value="CobW/HypB/UreG_nucleotide-bd"/>
</dbReference>
<dbReference type="Gene3D" id="3.40.50.300">
    <property type="entry name" value="P-loop containing nucleotide triphosphate hydrolases"/>
    <property type="match status" value="1"/>
</dbReference>
<dbReference type="EMBL" id="JABCSC020000005">
    <property type="protein sequence ID" value="NSL56705.1"/>
    <property type="molecule type" value="Genomic_DNA"/>
</dbReference>
<keyword evidence="5" id="KW-0378">Hydrolase</keyword>
<dbReference type="SUPFAM" id="SSF52540">
    <property type="entry name" value="P-loop containing nucleoside triphosphate hydrolases"/>
    <property type="match status" value="1"/>
</dbReference>
<organism evidence="10 11">
    <name type="scientific">Uliginosibacterium aquaticum</name>
    <dbReference type="NCBI Taxonomy" id="2731212"/>
    <lineage>
        <taxon>Bacteria</taxon>
        <taxon>Pseudomonadati</taxon>
        <taxon>Pseudomonadota</taxon>
        <taxon>Betaproteobacteria</taxon>
        <taxon>Rhodocyclales</taxon>
        <taxon>Zoogloeaceae</taxon>
        <taxon>Uliginosibacterium</taxon>
    </lineage>
</organism>
<gene>
    <name evidence="10" type="primary">hypB</name>
    <name evidence="10" type="ORF">HJ583_016855</name>
</gene>
<proteinExistence type="inferred from homology"/>
<dbReference type="PANTHER" id="PTHR30134">
    <property type="entry name" value="HYDROGENASE PROTEIN ASSEMBLY PROTEIN, NICKEL CHAPERONE"/>
    <property type="match status" value="1"/>
</dbReference>
<evidence type="ECO:0000256" key="7">
    <source>
        <dbReference type="ARBA" id="ARBA00023134"/>
    </source>
</evidence>
<dbReference type="RefSeq" id="WP_170023016.1">
    <property type="nucleotide sequence ID" value="NZ_JABCSC020000005.1"/>
</dbReference>
<comment type="similarity">
    <text evidence="1">Belongs to the SIMIBI class G3E GTPase family. HypB/HupM subfamily.</text>
</comment>
<evidence type="ECO:0000313" key="11">
    <source>
        <dbReference type="Proteomes" id="UP000778523"/>
    </source>
</evidence>
<name>A0ABX2IIZ3_9RHOO</name>
<keyword evidence="3" id="KW-0479">Metal-binding</keyword>
<accession>A0ABX2IIZ3</accession>
<evidence type="ECO:0000256" key="8">
    <source>
        <dbReference type="ARBA" id="ARBA00035238"/>
    </source>
</evidence>
<dbReference type="InterPro" id="IPR027417">
    <property type="entry name" value="P-loop_NTPase"/>
</dbReference>
<dbReference type="CDD" id="cd05390">
    <property type="entry name" value="HypB"/>
    <property type="match status" value="1"/>
</dbReference>
<dbReference type="NCBIfam" id="TIGR00073">
    <property type="entry name" value="hypB"/>
    <property type="match status" value="1"/>
</dbReference>
<evidence type="ECO:0000256" key="5">
    <source>
        <dbReference type="ARBA" id="ARBA00022801"/>
    </source>
</evidence>
<dbReference type="InterPro" id="IPR004392">
    <property type="entry name" value="Hyd_mat_HypB"/>
</dbReference>
<keyword evidence="11" id="KW-1185">Reference proteome</keyword>
<dbReference type="PANTHER" id="PTHR30134:SF2">
    <property type="entry name" value="HYDROGENASE MATURATION FACTOR HYPB"/>
    <property type="match status" value="1"/>
</dbReference>
<keyword evidence="6" id="KW-0862">Zinc</keyword>